<accession>A3MT81</accession>
<feature type="transmembrane region" description="Helical" evidence="1">
    <location>
        <begin position="124"/>
        <end position="142"/>
    </location>
</feature>
<feature type="transmembrane region" description="Helical" evidence="1">
    <location>
        <begin position="177"/>
        <end position="195"/>
    </location>
</feature>
<dbReference type="AlphaFoldDB" id="A3MT81"/>
<keyword evidence="1" id="KW-1133">Transmembrane helix</keyword>
<proteinExistence type="predicted"/>
<gene>
    <name evidence="2" type="ordered locus">Pcal_0414</name>
</gene>
<keyword evidence="1" id="KW-0812">Transmembrane</keyword>
<evidence type="ECO:0000313" key="3">
    <source>
        <dbReference type="Proteomes" id="UP000001431"/>
    </source>
</evidence>
<protein>
    <submittedName>
        <fullName evidence="2">Uncharacterized protein</fullName>
    </submittedName>
</protein>
<feature type="transmembrane region" description="Helical" evidence="1">
    <location>
        <begin position="154"/>
        <end position="171"/>
    </location>
</feature>
<dbReference type="OrthoDB" id="29012at2157"/>
<feature type="transmembrane region" description="Helical" evidence="1">
    <location>
        <begin position="24"/>
        <end position="40"/>
    </location>
</feature>
<feature type="transmembrane region" description="Helical" evidence="1">
    <location>
        <begin position="70"/>
        <end position="91"/>
    </location>
</feature>
<evidence type="ECO:0000256" key="1">
    <source>
        <dbReference type="SAM" id="Phobius"/>
    </source>
</evidence>
<dbReference type="GeneID" id="4908179"/>
<keyword evidence="1" id="KW-0472">Membrane</keyword>
<organism evidence="2 3">
    <name type="scientific">Pyrobaculum calidifontis (strain DSM 21063 / JCM 11548 / VA1)</name>
    <dbReference type="NCBI Taxonomy" id="410359"/>
    <lineage>
        <taxon>Archaea</taxon>
        <taxon>Thermoproteota</taxon>
        <taxon>Thermoprotei</taxon>
        <taxon>Thermoproteales</taxon>
        <taxon>Thermoproteaceae</taxon>
        <taxon>Pyrobaculum</taxon>
    </lineage>
</organism>
<dbReference type="EMBL" id="CP000561">
    <property type="protein sequence ID" value="ABO07848.1"/>
    <property type="molecule type" value="Genomic_DNA"/>
</dbReference>
<reference evidence="2" key="1">
    <citation type="submission" date="2007-02" db="EMBL/GenBank/DDBJ databases">
        <title>Complete sequence of Pyrobaculum calidifontis JCM 11548.</title>
        <authorList>
            <consortium name="US DOE Joint Genome Institute"/>
            <person name="Copeland A."/>
            <person name="Lucas S."/>
            <person name="Lapidus A."/>
            <person name="Barry K."/>
            <person name="Glavina del Rio T."/>
            <person name="Dalin E."/>
            <person name="Tice H."/>
            <person name="Pitluck S."/>
            <person name="Chain P."/>
            <person name="Malfatti S."/>
            <person name="Shin M."/>
            <person name="Vergez L."/>
            <person name="Schmutz J."/>
            <person name="Larimer F."/>
            <person name="Land M."/>
            <person name="Hauser L."/>
            <person name="Kyrpides N."/>
            <person name="Mikhailova N."/>
            <person name="Cozen A.E."/>
            <person name="Fitz-Gibbon S.T."/>
            <person name="House C.H."/>
            <person name="Saltikov C."/>
            <person name="Lowe T.M."/>
            <person name="Richardson P."/>
        </authorList>
    </citation>
    <scope>NUCLEOTIDE SEQUENCE [LARGE SCALE GENOMIC DNA]</scope>
    <source>
        <strain evidence="2">JCM 11548</strain>
    </source>
</reference>
<evidence type="ECO:0000313" key="2">
    <source>
        <dbReference type="EMBL" id="ABO07848.1"/>
    </source>
</evidence>
<dbReference type="Proteomes" id="UP000001431">
    <property type="component" value="Chromosome"/>
</dbReference>
<name>A3MT81_PYRCJ</name>
<keyword evidence="3" id="KW-1185">Reference proteome</keyword>
<dbReference type="HOGENOM" id="CLU_914051_0_0_2"/>
<feature type="transmembrane region" description="Helical" evidence="1">
    <location>
        <begin position="98"/>
        <end position="118"/>
    </location>
</feature>
<dbReference type="eggNOG" id="arCOG03835">
    <property type="taxonomic scope" value="Archaea"/>
</dbReference>
<feature type="transmembrane region" description="Helical" evidence="1">
    <location>
        <begin position="47"/>
        <end position="64"/>
    </location>
</feature>
<dbReference type="STRING" id="410359.Pcal_0414"/>
<dbReference type="KEGG" id="pcl:Pcal_0414"/>
<dbReference type="RefSeq" id="WP_011849105.1">
    <property type="nucleotide sequence ID" value="NC_009073.1"/>
</dbReference>
<sequence length="298" mass="31938">MIYIAAGLALLLLAYYDPAFRPAAYPLAAFFLGHGVGSLLHRRRRHVAGYFSTFLGVSAAVYLAPLPLSLFHRALLVGVAFGFFLNAARFFTRLRRVLAPVSIAVTAGSLGAFLYAVGAPLLPVAAWGVGAGAAAASALGLAGGRRGRFFARRTALFGVLGGLLGVLYQVSALVGGLQLFASVAAAAVASLLLLGTEAKWPRPRLYDDADVLAAKRVEARFVKTGDVALLAAYVAYHLAKAGVEEGRVVEVVRAALSYRDWEPSPFAPPLVAKLVERANRRRRERHLRKVEALLRRYL</sequence>